<dbReference type="OrthoDB" id="9775224at2"/>
<gene>
    <name evidence="7" type="primary">ppk2</name>
    <name evidence="7" type="ORF">ETD85_07765</name>
</gene>
<sequence length="278" mass="32902">MGGSATLGEGEVVRVSADRLRRKPYEKRLFQFQSELVKLQEWVKMEGRRLVVVFEGRDAAGKGSTIKRVAEYLNPRVARIAALPAPTERERTQWYFQRYVEHLPAAGEIVLFDRSWYNRAGVERVMGFCTQEEYTRFLHQCPIFERLLVEDGILLRKYWFSVSDAEQERRFRARLEDPMRRWKLSEMDLESITRWEEYSRAKDEMMIHTHIPEAPWYEVESEDKRRARINMISHLLSTVPYREVQRTPLEIPPRPAPTGYRRPPRLETAVPDVTDDLS</sequence>
<name>A0A5S4GX35_9ACTN</name>
<dbReference type="InterPro" id="IPR016898">
    <property type="entry name" value="Polyphosphate_phosphotransfera"/>
</dbReference>
<feature type="region of interest" description="Disordered" evidence="5">
    <location>
        <begin position="248"/>
        <end position="278"/>
    </location>
</feature>
<dbReference type="NCBIfam" id="TIGR03707">
    <property type="entry name" value="PPK2_P_aer"/>
    <property type="match status" value="1"/>
</dbReference>
<dbReference type="InterPro" id="IPR027417">
    <property type="entry name" value="P-loop_NTPase"/>
</dbReference>
<proteinExistence type="inferred from homology"/>
<dbReference type="AlphaFoldDB" id="A0A5S4GX35"/>
<dbReference type="Proteomes" id="UP000306628">
    <property type="component" value="Unassembled WGS sequence"/>
</dbReference>
<dbReference type="InterPro" id="IPR022486">
    <property type="entry name" value="PPK2_PA0141"/>
</dbReference>
<reference evidence="7 8" key="1">
    <citation type="submission" date="2019-05" db="EMBL/GenBank/DDBJ databases">
        <title>Draft genome sequence of Nonomuraea zeae DSM 100528.</title>
        <authorList>
            <person name="Saricaoglu S."/>
            <person name="Isik K."/>
        </authorList>
    </citation>
    <scope>NUCLEOTIDE SEQUENCE [LARGE SCALE GENOMIC DNA]</scope>
    <source>
        <strain evidence="7 8">DSM 100528</strain>
    </source>
</reference>
<keyword evidence="2 4" id="KW-0808">Transferase</keyword>
<comment type="function">
    <text evidence="4">Uses inorganic polyphosphate (polyP) as a donor to convert GDP to GTP or ADP to ATP.</text>
</comment>
<dbReference type="Gene3D" id="3.40.50.300">
    <property type="entry name" value="P-loop containing nucleotide triphosphate hydrolases"/>
    <property type="match status" value="1"/>
</dbReference>
<comment type="caution">
    <text evidence="7">The sequence shown here is derived from an EMBL/GenBank/DDBJ whole genome shotgun (WGS) entry which is preliminary data.</text>
</comment>
<organism evidence="7 8">
    <name type="scientific">Nonomuraea zeae</name>
    <dbReference type="NCBI Taxonomy" id="1642303"/>
    <lineage>
        <taxon>Bacteria</taxon>
        <taxon>Bacillati</taxon>
        <taxon>Actinomycetota</taxon>
        <taxon>Actinomycetes</taxon>
        <taxon>Streptosporangiales</taxon>
        <taxon>Streptosporangiaceae</taxon>
        <taxon>Nonomuraea</taxon>
    </lineage>
</organism>
<dbReference type="PIRSF" id="PIRSF028756">
    <property type="entry name" value="PPK2_prd"/>
    <property type="match status" value="1"/>
</dbReference>
<evidence type="ECO:0000256" key="3">
    <source>
        <dbReference type="ARBA" id="ARBA00022777"/>
    </source>
</evidence>
<dbReference type="GO" id="GO:0006793">
    <property type="term" value="P:phosphorus metabolic process"/>
    <property type="evidence" value="ECO:0007669"/>
    <property type="project" value="InterPro"/>
</dbReference>
<evidence type="ECO:0000259" key="6">
    <source>
        <dbReference type="Pfam" id="PF03976"/>
    </source>
</evidence>
<feature type="domain" description="Polyphosphate kinase-2-related" evidence="6">
    <location>
        <begin position="21"/>
        <end position="246"/>
    </location>
</feature>
<comment type="similarity">
    <text evidence="1 4">Belongs to the polyphosphate kinase 2 (PPK2) family. Class I subfamily.</text>
</comment>
<keyword evidence="3 4" id="KW-0418">Kinase</keyword>
<evidence type="ECO:0000256" key="4">
    <source>
        <dbReference type="RuleBase" id="RU369062"/>
    </source>
</evidence>
<accession>A0A5S4GX35</accession>
<dbReference type="PANTHER" id="PTHR34383">
    <property type="entry name" value="POLYPHOSPHATE:AMP PHOSPHOTRANSFERASE-RELATED"/>
    <property type="match status" value="1"/>
</dbReference>
<evidence type="ECO:0000256" key="1">
    <source>
        <dbReference type="ARBA" id="ARBA00009924"/>
    </source>
</evidence>
<protein>
    <recommendedName>
        <fullName evidence="4">ADP/GDP-polyphosphate phosphotransferase</fullName>
        <ecNumber evidence="4">2.7.4.-</ecNumber>
    </recommendedName>
    <alternativeName>
        <fullName evidence="4">Polyphosphate kinase PPK2</fullName>
    </alternativeName>
</protein>
<dbReference type="EMBL" id="VCKX01000016">
    <property type="protein sequence ID" value="TMR37476.1"/>
    <property type="molecule type" value="Genomic_DNA"/>
</dbReference>
<evidence type="ECO:0000256" key="2">
    <source>
        <dbReference type="ARBA" id="ARBA00022679"/>
    </source>
</evidence>
<evidence type="ECO:0000313" key="7">
    <source>
        <dbReference type="EMBL" id="TMR37476.1"/>
    </source>
</evidence>
<comment type="subunit">
    <text evidence="4">Homotetramer.</text>
</comment>
<dbReference type="InterPro" id="IPR022488">
    <property type="entry name" value="PPK2-related"/>
</dbReference>
<dbReference type="GO" id="GO:0008976">
    <property type="term" value="F:polyphosphate kinase activity"/>
    <property type="evidence" value="ECO:0007669"/>
    <property type="project" value="UniProtKB-UniRule"/>
</dbReference>
<dbReference type="SUPFAM" id="SSF52540">
    <property type="entry name" value="P-loop containing nucleoside triphosphate hydrolases"/>
    <property type="match status" value="1"/>
</dbReference>
<keyword evidence="8" id="KW-1185">Reference proteome</keyword>
<dbReference type="Pfam" id="PF03976">
    <property type="entry name" value="PPK2"/>
    <property type="match status" value="1"/>
</dbReference>
<dbReference type="PANTHER" id="PTHR34383:SF1">
    <property type="entry name" value="ADP-POLYPHOSPHATE PHOSPHOTRANSFERASE"/>
    <property type="match status" value="1"/>
</dbReference>
<dbReference type="EC" id="2.7.4.-" evidence="4"/>
<evidence type="ECO:0000313" key="8">
    <source>
        <dbReference type="Proteomes" id="UP000306628"/>
    </source>
</evidence>
<evidence type="ECO:0000256" key="5">
    <source>
        <dbReference type="SAM" id="MobiDB-lite"/>
    </source>
</evidence>